<feature type="compositionally biased region" description="Low complexity" evidence="1">
    <location>
        <begin position="88"/>
        <end position="122"/>
    </location>
</feature>
<dbReference type="AlphaFoldDB" id="A0A833S7M5"/>
<comment type="caution">
    <text evidence="2">The sequence shown here is derived from an EMBL/GenBank/DDBJ whole genome shotgun (WGS) entry which is preliminary data.</text>
</comment>
<protein>
    <submittedName>
        <fullName evidence="2">Uncharacterized protein</fullName>
    </submittedName>
</protein>
<reference evidence="2" key="1">
    <citation type="submission" date="2019-11" db="EMBL/GenBank/DDBJ databases">
        <title>The nuclear and mitochondrial genomes of Frieseomelitta varia - a highly eusocial stingless bee (Meliponini) with a permanently sterile worker caste.</title>
        <authorList>
            <person name="Freitas F.C.P."/>
            <person name="Lourenco A.P."/>
            <person name="Nunes F.M.F."/>
            <person name="Paschoal A.R."/>
            <person name="Abreu F.C.P."/>
            <person name="Barbin F.O."/>
            <person name="Bataglia L."/>
            <person name="Cardoso-Junior C.A.M."/>
            <person name="Cervoni M.S."/>
            <person name="Silva S.R."/>
            <person name="Dalarmi F."/>
            <person name="Del Lama M.A."/>
            <person name="Depintor T.S."/>
            <person name="Ferreira K.M."/>
            <person name="Goria P.S."/>
            <person name="Jaskot M.C."/>
            <person name="Lago D.C."/>
            <person name="Luna-Lucena D."/>
            <person name="Moda L.M."/>
            <person name="Nascimento L."/>
            <person name="Pedrino M."/>
            <person name="Rabico F.O."/>
            <person name="Sanches F.C."/>
            <person name="Santos D.E."/>
            <person name="Santos C.G."/>
            <person name="Vieira J."/>
            <person name="Lopes T.F."/>
            <person name="Barchuk A.R."/>
            <person name="Hartfelder K."/>
            <person name="Simoes Z.L.P."/>
            <person name="Bitondi M.M.G."/>
            <person name="Pinheiro D.G."/>
        </authorList>
    </citation>
    <scope>NUCLEOTIDE SEQUENCE</scope>
    <source>
        <strain evidence="2">USP_RPSP 00005682</strain>
        <tissue evidence="2">Whole individual</tissue>
    </source>
</reference>
<proteinExistence type="predicted"/>
<dbReference type="EMBL" id="WNWW01000160">
    <property type="protein sequence ID" value="KAF3429526.1"/>
    <property type="molecule type" value="Genomic_DNA"/>
</dbReference>
<evidence type="ECO:0000313" key="3">
    <source>
        <dbReference type="Proteomes" id="UP000655588"/>
    </source>
</evidence>
<evidence type="ECO:0000313" key="2">
    <source>
        <dbReference type="EMBL" id="KAF3429526.1"/>
    </source>
</evidence>
<gene>
    <name evidence="2" type="ORF">E2986_11104</name>
</gene>
<name>A0A833S7M5_9HYME</name>
<accession>A0A833S7M5</accession>
<organism evidence="2 3">
    <name type="scientific">Frieseomelitta varia</name>
    <dbReference type="NCBI Taxonomy" id="561572"/>
    <lineage>
        <taxon>Eukaryota</taxon>
        <taxon>Metazoa</taxon>
        <taxon>Ecdysozoa</taxon>
        <taxon>Arthropoda</taxon>
        <taxon>Hexapoda</taxon>
        <taxon>Insecta</taxon>
        <taxon>Pterygota</taxon>
        <taxon>Neoptera</taxon>
        <taxon>Endopterygota</taxon>
        <taxon>Hymenoptera</taxon>
        <taxon>Apocrita</taxon>
        <taxon>Aculeata</taxon>
        <taxon>Apoidea</taxon>
        <taxon>Anthophila</taxon>
        <taxon>Apidae</taxon>
        <taxon>Frieseomelitta</taxon>
    </lineage>
</organism>
<sequence length="277" mass="31801">MAQLSLKSNTKFNTVLIKPRHKCHKLTLVLLCIGLATSDLSPYKPRGWRPNGQRFNPANNRLHAYYGPPGLPAYEPPYSTSHPPIFTTTTALPPPTTMTTTTTTMKTTTTPRTREPTTPTAIPEDDFDSNPALAIANSFAFNRPVYIYNTFPFLPGHVLSKAIERMGTFVFSNINNNWGMIIFANYDSLIEWMTILNTLLLFLIIRDENVLGIEDSDRRLVHWNIEENRRIEEDTEINMVKRRESLIPITPLFCFYFFTINSTLYHQLFYGQQIAYV</sequence>
<keyword evidence="3" id="KW-1185">Reference proteome</keyword>
<evidence type="ECO:0000256" key="1">
    <source>
        <dbReference type="SAM" id="MobiDB-lite"/>
    </source>
</evidence>
<dbReference type="Proteomes" id="UP000655588">
    <property type="component" value="Unassembled WGS sequence"/>
</dbReference>
<feature type="region of interest" description="Disordered" evidence="1">
    <location>
        <begin position="88"/>
        <end position="126"/>
    </location>
</feature>